<dbReference type="GO" id="GO:0046872">
    <property type="term" value="F:metal ion binding"/>
    <property type="evidence" value="ECO:0007669"/>
    <property type="project" value="UniProtKB-KW"/>
</dbReference>
<dbReference type="STRING" id="81824.A9USL9"/>
<dbReference type="eggNOG" id="KOG2439">
    <property type="taxonomic scope" value="Eukaryota"/>
</dbReference>
<reference evidence="7 8" key="1">
    <citation type="journal article" date="2008" name="Nature">
        <title>The genome of the choanoflagellate Monosiga brevicollis and the origin of metazoans.</title>
        <authorList>
            <consortium name="JGI Sequencing"/>
            <person name="King N."/>
            <person name="Westbrook M.J."/>
            <person name="Young S.L."/>
            <person name="Kuo A."/>
            <person name="Abedin M."/>
            <person name="Chapman J."/>
            <person name="Fairclough S."/>
            <person name="Hellsten U."/>
            <person name="Isogai Y."/>
            <person name="Letunic I."/>
            <person name="Marr M."/>
            <person name="Pincus D."/>
            <person name="Putnam N."/>
            <person name="Rokas A."/>
            <person name="Wright K.J."/>
            <person name="Zuzow R."/>
            <person name="Dirks W."/>
            <person name="Good M."/>
            <person name="Goodstein D."/>
            <person name="Lemons D."/>
            <person name="Li W."/>
            <person name="Lyons J.B."/>
            <person name="Morris A."/>
            <person name="Nichols S."/>
            <person name="Richter D.J."/>
            <person name="Salamov A."/>
            <person name="Bork P."/>
            <person name="Lim W.A."/>
            <person name="Manning G."/>
            <person name="Miller W.T."/>
            <person name="McGinnis W."/>
            <person name="Shapiro H."/>
            <person name="Tjian R."/>
            <person name="Grigoriev I.V."/>
            <person name="Rokhsar D."/>
        </authorList>
    </citation>
    <scope>NUCLEOTIDE SEQUENCE [LARGE SCALE GENOMIC DNA]</scope>
    <source>
        <strain evidence="8">MX1 / ATCC 50154</strain>
    </source>
</reference>
<evidence type="ECO:0000313" key="8">
    <source>
        <dbReference type="Proteomes" id="UP000001357"/>
    </source>
</evidence>
<dbReference type="GeneID" id="5888452"/>
<dbReference type="SUPFAM" id="SSF53920">
    <property type="entry name" value="Fe-only hydrogenase"/>
    <property type="match status" value="1"/>
</dbReference>
<accession>A9USL9</accession>
<keyword evidence="4" id="KW-0408">Iron</keyword>
<dbReference type="Gene3D" id="3.40.50.1780">
    <property type="match status" value="1"/>
</dbReference>
<dbReference type="InterPro" id="IPR004108">
    <property type="entry name" value="Fe_hydrogenase_lsu_C"/>
</dbReference>
<evidence type="ECO:0000256" key="5">
    <source>
        <dbReference type="ARBA" id="ARBA00023014"/>
    </source>
</evidence>
<dbReference type="OMA" id="PCTAKIF"/>
<evidence type="ECO:0000313" key="7">
    <source>
        <dbReference type="EMBL" id="EDQ92124.1"/>
    </source>
</evidence>
<proteinExistence type="inferred from homology"/>
<dbReference type="GO" id="GO:0051539">
    <property type="term" value="F:4 iron, 4 sulfur cluster binding"/>
    <property type="evidence" value="ECO:0007669"/>
    <property type="project" value="UniProtKB-KW"/>
</dbReference>
<dbReference type="AlphaFoldDB" id="A9USL9"/>
<keyword evidence="3" id="KW-0479">Metal-binding</keyword>
<dbReference type="Gene3D" id="3.40.950.10">
    <property type="entry name" value="Fe-only Hydrogenase (Larger Subunit), Chain L, domain 3"/>
    <property type="match status" value="1"/>
</dbReference>
<gene>
    <name evidence="7" type="ORF">MONBRDRAFT_22967</name>
</gene>
<dbReference type="FunCoup" id="A9USL9">
    <property type="interactions" value="855"/>
</dbReference>
<dbReference type="Proteomes" id="UP000001357">
    <property type="component" value="Unassembled WGS sequence"/>
</dbReference>
<evidence type="ECO:0000256" key="3">
    <source>
        <dbReference type="ARBA" id="ARBA00022723"/>
    </source>
</evidence>
<keyword evidence="5" id="KW-0411">Iron-sulfur</keyword>
<keyword evidence="8" id="KW-1185">Reference proteome</keyword>
<evidence type="ECO:0000256" key="4">
    <source>
        <dbReference type="ARBA" id="ARBA00023004"/>
    </source>
</evidence>
<feature type="domain" description="Iron hydrogenase large subunit C-terminal" evidence="6">
    <location>
        <begin position="104"/>
        <end position="387"/>
    </location>
</feature>
<protein>
    <recommendedName>
        <fullName evidence="6">Iron hydrogenase large subunit C-terminal domain-containing protein</fullName>
    </recommendedName>
</protein>
<name>A9USL9_MONBE</name>
<evidence type="ECO:0000256" key="1">
    <source>
        <dbReference type="ARBA" id="ARBA00006596"/>
    </source>
</evidence>
<organism evidence="7 8">
    <name type="scientific">Monosiga brevicollis</name>
    <name type="common">Choanoflagellate</name>
    <dbReference type="NCBI Taxonomy" id="81824"/>
    <lineage>
        <taxon>Eukaryota</taxon>
        <taxon>Choanoflagellata</taxon>
        <taxon>Craspedida</taxon>
        <taxon>Salpingoecidae</taxon>
        <taxon>Monosiga</taxon>
    </lineage>
</organism>
<dbReference type="EMBL" id="CH991544">
    <property type="protein sequence ID" value="EDQ92124.1"/>
    <property type="molecule type" value="Genomic_DNA"/>
</dbReference>
<keyword evidence="2" id="KW-0004">4Fe-4S</keyword>
<sequence>MAQLRLTDLNDFIGPSQACIKPVQVNRPEGDAAKGARIEIEPDGSYVQLAQDGKKTKLERAKITLNDCLACSGCITSAESVLVQMQNHDELRRALREKATNGTTVVVMLAQQVYASMAAKYGLSSHAALFKISTYLRQLGVDAVYDVSIARSIALRQVQQEYSHRRQTGGVFPILSSACPGWICYAEKSHGSYILPHISTVKSPQQIMGSMLKRIIPRQNGVRPDQVFVTAIMPCFDKKLEASRSDFYSDELRTKDVDCVIAATELEIMLLEDDVDLSQVPESPLDSLVPGDTGEPLSHIGSTSGGYLHHVVERAADAPFASLPLEAKRGVDFQEASCQDAQGQTRTFALGYGFKSIQSVLRRIKRKNCSYDYVEVMACPRGCTNGGGQLRPEEVGNSASAVSSQAARDALLTETERTYDEIRRIRADEDVRVQAVYAALQLTPGTNGLLSPEEQALFHTAYHKVETSMPPQLEAW</sequence>
<dbReference type="InParanoid" id="A9USL9"/>
<dbReference type="RefSeq" id="XP_001743410.1">
    <property type="nucleotide sequence ID" value="XM_001743358.1"/>
</dbReference>
<dbReference type="InterPro" id="IPR009016">
    <property type="entry name" value="Fe_hydrogenase"/>
</dbReference>
<comment type="similarity">
    <text evidence="1">Belongs to the NARF family.</text>
</comment>
<evidence type="ECO:0000256" key="2">
    <source>
        <dbReference type="ARBA" id="ARBA00022485"/>
    </source>
</evidence>
<dbReference type="PANTHER" id="PTHR11615">
    <property type="entry name" value="NITRATE, FORMATE, IRON DEHYDROGENASE"/>
    <property type="match status" value="1"/>
</dbReference>
<dbReference type="InterPro" id="IPR050340">
    <property type="entry name" value="Cytosolic_Fe-S_CAF"/>
</dbReference>
<evidence type="ECO:0000259" key="6">
    <source>
        <dbReference type="Pfam" id="PF02906"/>
    </source>
</evidence>
<dbReference type="Pfam" id="PF02906">
    <property type="entry name" value="Fe_hyd_lg_C"/>
    <property type="match status" value="1"/>
</dbReference>
<dbReference type="KEGG" id="mbr:MONBRDRAFT_22967"/>
<dbReference type="FunFam" id="3.30.70.20:FF:000042">
    <property type="entry name" value="Cytosolic Fe-S cluster assembly factor NAR1"/>
    <property type="match status" value="1"/>
</dbReference>
<dbReference type="GO" id="GO:0097361">
    <property type="term" value="C:cytosolic [4Fe-4S] assembly targeting complex"/>
    <property type="evidence" value="ECO:0000318"/>
    <property type="project" value="GO_Central"/>
</dbReference>